<dbReference type="SUPFAM" id="SSF52540">
    <property type="entry name" value="P-loop containing nucleoside triphosphate hydrolases"/>
    <property type="match status" value="1"/>
</dbReference>
<dbReference type="PANTHER" id="PTHR30153:SF2">
    <property type="entry name" value="REPLICATIVE DNA HELICASE"/>
    <property type="match status" value="1"/>
</dbReference>
<evidence type="ECO:0000259" key="11">
    <source>
        <dbReference type="PROSITE" id="PS51199"/>
    </source>
</evidence>
<evidence type="ECO:0000256" key="9">
    <source>
        <dbReference type="ARBA" id="ARBA00044969"/>
    </source>
</evidence>
<evidence type="ECO:0000256" key="8">
    <source>
        <dbReference type="ARBA" id="ARBA00023235"/>
    </source>
</evidence>
<evidence type="ECO:0000256" key="3">
    <source>
        <dbReference type="ARBA" id="ARBA00022741"/>
    </source>
</evidence>
<dbReference type="PANTHER" id="PTHR30153">
    <property type="entry name" value="REPLICATIVE DNA HELICASE DNAB"/>
    <property type="match status" value="1"/>
</dbReference>
<dbReference type="PROSITE" id="PS51199">
    <property type="entry name" value="SF4_HELICASE"/>
    <property type="match status" value="1"/>
</dbReference>
<gene>
    <name evidence="12" type="ORF">EGN60_01335</name>
</gene>
<evidence type="ECO:0000256" key="10">
    <source>
        <dbReference type="ARBA" id="ARBA00048954"/>
    </source>
</evidence>
<evidence type="ECO:0000256" key="6">
    <source>
        <dbReference type="ARBA" id="ARBA00022840"/>
    </source>
</evidence>
<dbReference type="Gene3D" id="3.40.50.300">
    <property type="entry name" value="P-loop containing nucleotide triphosphate hydrolases"/>
    <property type="match status" value="1"/>
</dbReference>
<proteinExistence type="inferred from homology"/>
<dbReference type="InterPro" id="IPR007693">
    <property type="entry name" value="DNA_helicase_DnaB-like_N"/>
</dbReference>
<evidence type="ECO:0000313" key="13">
    <source>
        <dbReference type="Proteomes" id="UP000275883"/>
    </source>
</evidence>
<name>A0A3G8LG27_9MOLU</name>
<dbReference type="OrthoDB" id="9773982at2"/>
<dbReference type="GO" id="GO:0005524">
    <property type="term" value="F:ATP binding"/>
    <property type="evidence" value="ECO:0007669"/>
    <property type="project" value="UniProtKB-KW"/>
</dbReference>
<dbReference type="GO" id="GO:0006260">
    <property type="term" value="P:DNA replication"/>
    <property type="evidence" value="ECO:0007669"/>
    <property type="project" value="UniProtKB-KW"/>
</dbReference>
<dbReference type="SUPFAM" id="SSF48024">
    <property type="entry name" value="N-terminal domain of DnaB helicase"/>
    <property type="match status" value="1"/>
</dbReference>
<dbReference type="InterPro" id="IPR016136">
    <property type="entry name" value="DNA_helicase_N/primase_C"/>
</dbReference>
<dbReference type="EMBL" id="CP034044">
    <property type="protein sequence ID" value="AZG68609.1"/>
    <property type="molecule type" value="Genomic_DNA"/>
</dbReference>
<dbReference type="InterPro" id="IPR027417">
    <property type="entry name" value="P-loop_NTPase"/>
</dbReference>
<dbReference type="GO" id="GO:0003677">
    <property type="term" value="F:DNA binding"/>
    <property type="evidence" value="ECO:0007669"/>
    <property type="project" value="UniProtKB-KW"/>
</dbReference>
<comment type="similarity">
    <text evidence="1">Belongs to the helicase family. DnaB subfamily.</text>
</comment>
<dbReference type="Proteomes" id="UP000275883">
    <property type="component" value="Chromosome"/>
</dbReference>
<keyword evidence="8" id="KW-0413">Isomerase</keyword>
<protein>
    <recommendedName>
        <fullName evidence="9">DNA 5'-3' helicase</fullName>
        <ecNumber evidence="9">5.6.2.3</ecNumber>
    </recommendedName>
</protein>
<dbReference type="CDD" id="cd00984">
    <property type="entry name" value="DnaB_C"/>
    <property type="match status" value="1"/>
</dbReference>
<keyword evidence="7" id="KW-0238">DNA-binding</keyword>
<dbReference type="GO" id="GO:0005829">
    <property type="term" value="C:cytosol"/>
    <property type="evidence" value="ECO:0007669"/>
    <property type="project" value="TreeGrafter"/>
</dbReference>
<dbReference type="GO" id="GO:0016787">
    <property type="term" value="F:hydrolase activity"/>
    <property type="evidence" value="ECO:0007669"/>
    <property type="project" value="UniProtKB-KW"/>
</dbReference>
<evidence type="ECO:0000256" key="5">
    <source>
        <dbReference type="ARBA" id="ARBA00022806"/>
    </source>
</evidence>
<reference evidence="12 13" key="1">
    <citation type="submission" date="2018-11" db="EMBL/GenBank/DDBJ databases">
        <title>Genome sequence of Mycoplasma struthionis sp. nov.</title>
        <authorList>
            <person name="Spergser J."/>
        </authorList>
    </citation>
    <scope>NUCLEOTIDE SEQUENCE [LARGE SCALE GENOMIC DNA]</scope>
    <source>
        <strain evidence="12 13">237IA</strain>
    </source>
</reference>
<keyword evidence="4" id="KW-0378">Hydrolase</keyword>
<organism evidence="12 13">
    <name type="scientific">Mycoplasma struthionis</name>
    <dbReference type="NCBI Taxonomy" id="538220"/>
    <lineage>
        <taxon>Bacteria</taxon>
        <taxon>Bacillati</taxon>
        <taxon>Mycoplasmatota</taxon>
        <taxon>Mollicutes</taxon>
        <taxon>Mycoplasmataceae</taxon>
        <taxon>Mycoplasma</taxon>
    </lineage>
</organism>
<keyword evidence="3" id="KW-0547">Nucleotide-binding</keyword>
<feature type="domain" description="SF4 helicase" evidence="11">
    <location>
        <begin position="189"/>
        <end position="478"/>
    </location>
</feature>
<dbReference type="InterPro" id="IPR007694">
    <property type="entry name" value="DNA_helicase_DnaB-like_C"/>
</dbReference>
<dbReference type="AlphaFoldDB" id="A0A3G8LG27"/>
<evidence type="ECO:0000256" key="7">
    <source>
        <dbReference type="ARBA" id="ARBA00023125"/>
    </source>
</evidence>
<dbReference type="KEGG" id="mstr:EGN60_01335"/>
<dbReference type="RefSeq" id="WP_124724304.1">
    <property type="nucleotide sequence ID" value="NZ_CP034044.1"/>
</dbReference>
<keyword evidence="6" id="KW-0067">ATP-binding</keyword>
<dbReference type="Gene3D" id="1.10.860.10">
    <property type="entry name" value="DNAb Helicase, Chain A"/>
    <property type="match status" value="1"/>
</dbReference>
<evidence type="ECO:0000256" key="1">
    <source>
        <dbReference type="ARBA" id="ARBA00008428"/>
    </source>
</evidence>
<keyword evidence="13" id="KW-1185">Reference proteome</keyword>
<accession>A0A3G8LG27</accession>
<evidence type="ECO:0000313" key="12">
    <source>
        <dbReference type="EMBL" id="AZG68609.1"/>
    </source>
</evidence>
<keyword evidence="5 12" id="KW-0347">Helicase</keyword>
<dbReference type="EC" id="5.6.2.3" evidence="9"/>
<evidence type="ECO:0000256" key="4">
    <source>
        <dbReference type="ARBA" id="ARBA00022801"/>
    </source>
</evidence>
<keyword evidence="2" id="KW-0235">DNA replication</keyword>
<evidence type="ECO:0000256" key="2">
    <source>
        <dbReference type="ARBA" id="ARBA00022705"/>
    </source>
</evidence>
<dbReference type="Pfam" id="PF03796">
    <property type="entry name" value="DnaB_C"/>
    <property type="match status" value="1"/>
</dbReference>
<dbReference type="GO" id="GO:0043139">
    <property type="term" value="F:5'-3' DNA helicase activity"/>
    <property type="evidence" value="ECO:0007669"/>
    <property type="project" value="UniProtKB-EC"/>
</dbReference>
<dbReference type="Pfam" id="PF00772">
    <property type="entry name" value="DnaB"/>
    <property type="match status" value="1"/>
</dbReference>
<sequence>MAQKDISVQIKASLNNEISLLGLIIADNSAYLKVAEIVKPEMFYFTANQVLFRELKQYNLDNLGSDIVGFLNFLVNKKKIEEIDMSKYLDINEPYGTNYINFLIQNRGFEKEVSSYVKNLVDSYKTRLLYALSQKTQNVINNEEFNIDDLITKVQVDLMNLDLSEINVNFQHVSDVASELVSDILNRSNNDVGVGLQTGFPELDNYLVGLNPGYFVILAARPAMGKTAFALNLAVNMAKSKNKKTQKNLNVLLFSLEMSKAQLIQRLLAIESTISIRSLKTGDLSKDQLGLLSFTVQAMQKWNMFLCEKSSLTISDIITISKRFAGKTKPDIIIIDYLQLINGGSAESRHLEVGRISRSLKILAGELGCPIIALSQLNRNVEKREDKTPILADINESGSIEQDADIVLFLYRKDYYTSRKKKDKENENTEIRPIEGDSMDNFSITDVIVAKNRHGSTGVAQLTFMPTYNMFVSNTKADIHLKNQKKGE</sequence>
<comment type="catalytic activity">
    <reaction evidence="10">
        <text>ATP + H2O = ADP + phosphate + H(+)</text>
        <dbReference type="Rhea" id="RHEA:13065"/>
        <dbReference type="ChEBI" id="CHEBI:15377"/>
        <dbReference type="ChEBI" id="CHEBI:15378"/>
        <dbReference type="ChEBI" id="CHEBI:30616"/>
        <dbReference type="ChEBI" id="CHEBI:43474"/>
        <dbReference type="ChEBI" id="CHEBI:456216"/>
        <dbReference type="EC" id="5.6.2.3"/>
    </reaction>
</comment>
<dbReference type="InterPro" id="IPR036185">
    <property type="entry name" value="DNA_heli_DnaB-like_N_sf"/>
</dbReference>